<name>A0A7S0ZXV2_NOCSC</name>
<dbReference type="EMBL" id="HBFQ01015128">
    <property type="protein sequence ID" value="CAD8836164.1"/>
    <property type="molecule type" value="Transcribed_RNA"/>
</dbReference>
<reference evidence="1" key="1">
    <citation type="submission" date="2021-01" db="EMBL/GenBank/DDBJ databases">
        <authorList>
            <person name="Corre E."/>
            <person name="Pelletier E."/>
            <person name="Niang G."/>
            <person name="Scheremetjew M."/>
            <person name="Finn R."/>
            <person name="Kale V."/>
            <person name="Holt S."/>
            <person name="Cochrane G."/>
            <person name="Meng A."/>
            <person name="Brown T."/>
            <person name="Cohen L."/>
        </authorList>
    </citation>
    <scope>NUCLEOTIDE SEQUENCE</scope>
</reference>
<sequence>MPVSVQWSWADASAVSRANPFSESSVKDARSTVAELQKFAAKNINRSVLLHIVDTQTSRPIEVQRESVGEAILVLENRARVENCEAVLSGVKRELTDLWRGLVDVQTYARENEDPDTKSLLSVDSDKGTAVTEMMQFEAVKLKASASAMAEELQKALAEVPAEDMVADGPVIKGLLAEAAKTVEVAQQVIDANAKAHSAFRSESSGSFSFLVKKITG</sequence>
<evidence type="ECO:0000313" key="1">
    <source>
        <dbReference type="EMBL" id="CAD8836164.1"/>
    </source>
</evidence>
<proteinExistence type="predicted"/>
<dbReference type="AlphaFoldDB" id="A0A7S0ZXV2"/>
<organism evidence="1">
    <name type="scientific">Noctiluca scintillans</name>
    <name type="common">Sea sparkle</name>
    <name type="synonym">Red tide dinoflagellate</name>
    <dbReference type="NCBI Taxonomy" id="2966"/>
    <lineage>
        <taxon>Eukaryota</taxon>
        <taxon>Sar</taxon>
        <taxon>Alveolata</taxon>
        <taxon>Dinophyceae</taxon>
        <taxon>Noctilucales</taxon>
        <taxon>Noctilucaceae</taxon>
        <taxon>Noctiluca</taxon>
    </lineage>
</organism>
<accession>A0A7S0ZXV2</accession>
<gene>
    <name evidence="1" type="ORF">NSCI0253_LOCUS10512</name>
</gene>
<protein>
    <submittedName>
        <fullName evidence="1">Uncharacterized protein</fullName>
    </submittedName>
</protein>